<evidence type="ECO:0000313" key="2">
    <source>
        <dbReference type="Proteomes" id="UP001642360"/>
    </source>
</evidence>
<accession>A0ABC8QSU8</accession>
<protein>
    <submittedName>
        <fullName evidence="1">Uncharacterized protein</fullName>
    </submittedName>
</protein>
<reference evidence="1 2" key="1">
    <citation type="submission" date="2024-02" db="EMBL/GenBank/DDBJ databases">
        <authorList>
            <person name="Vignale AGUSTIN F."/>
            <person name="Sosa J E."/>
            <person name="Modenutti C."/>
        </authorList>
    </citation>
    <scope>NUCLEOTIDE SEQUENCE [LARGE SCALE GENOMIC DNA]</scope>
</reference>
<keyword evidence="2" id="KW-1185">Reference proteome</keyword>
<dbReference type="AlphaFoldDB" id="A0ABC8QSU8"/>
<gene>
    <name evidence="1" type="ORF">ILEXP_LOCUS2438</name>
</gene>
<comment type="caution">
    <text evidence="1">The sequence shown here is derived from an EMBL/GenBank/DDBJ whole genome shotgun (WGS) entry which is preliminary data.</text>
</comment>
<evidence type="ECO:0000313" key="1">
    <source>
        <dbReference type="EMBL" id="CAK9135487.1"/>
    </source>
</evidence>
<name>A0ABC8QSU8_9AQUA</name>
<sequence>MLAILGGDYARDTTLAIGSFPTETNSQQILRALDIPLPCVFLLRKEKESKSMDINEPSLMDVAHDMINSTQEYGDSILSHGSQSRVLVL</sequence>
<organism evidence="1 2">
    <name type="scientific">Ilex paraguariensis</name>
    <name type="common">yerba mate</name>
    <dbReference type="NCBI Taxonomy" id="185542"/>
    <lineage>
        <taxon>Eukaryota</taxon>
        <taxon>Viridiplantae</taxon>
        <taxon>Streptophyta</taxon>
        <taxon>Embryophyta</taxon>
        <taxon>Tracheophyta</taxon>
        <taxon>Spermatophyta</taxon>
        <taxon>Magnoliopsida</taxon>
        <taxon>eudicotyledons</taxon>
        <taxon>Gunneridae</taxon>
        <taxon>Pentapetalae</taxon>
        <taxon>asterids</taxon>
        <taxon>campanulids</taxon>
        <taxon>Aquifoliales</taxon>
        <taxon>Aquifoliaceae</taxon>
        <taxon>Ilex</taxon>
    </lineage>
</organism>
<dbReference type="Proteomes" id="UP001642360">
    <property type="component" value="Unassembled WGS sequence"/>
</dbReference>
<dbReference type="EMBL" id="CAUOFW020000714">
    <property type="protein sequence ID" value="CAK9135487.1"/>
    <property type="molecule type" value="Genomic_DNA"/>
</dbReference>
<proteinExistence type="predicted"/>